<organism evidence="1">
    <name type="scientific">bioreactor metagenome</name>
    <dbReference type="NCBI Taxonomy" id="1076179"/>
    <lineage>
        <taxon>unclassified sequences</taxon>
        <taxon>metagenomes</taxon>
        <taxon>ecological metagenomes</taxon>
    </lineage>
</organism>
<gene>
    <name evidence="1" type="ORF">SDC9_111402</name>
</gene>
<reference evidence="1" key="1">
    <citation type="submission" date="2019-08" db="EMBL/GenBank/DDBJ databases">
        <authorList>
            <person name="Kucharzyk K."/>
            <person name="Murdoch R.W."/>
            <person name="Higgins S."/>
            <person name="Loffler F."/>
        </authorList>
    </citation>
    <scope>NUCLEOTIDE SEQUENCE</scope>
</reference>
<sequence length="105" mass="12343">MSWGTCYKYEGYLNRIGINEIDDKRDECKKYLQCDLDELLALIVMTPPTSGVIIMPDSEPEMWNDYALRRLTELREDIQEKDRLLECLEQAIESRHENLDNLSEG</sequence>
<dbReference type="EMBL" id="VSSQ01019996">
    <property type="protein sequence ID" value="MPM64515.1"/>
    <property type="molecule type" value="Genomic_DNA"/>
</dbReference>
<protein>
    <submittedName>
        <fullName evidence="1">Uncharacterized protein</fullName>
    </submittedName>
</protein>
<dbReference type="AlphaFoldDB" id="A0A645BGE9"/>
<name>A0A645BGE9_9ZZZZ</name>
<proteinExistence type="predicted"/>
<accession>A0A645BGE9</accession>
<comment type="caution">
    <text evidence="1">The sequence shown here is derived from an EMBL/GenBank/DDBJ whole genome shotgun (WGS) entry which is preliminary data.</text>
</comment>
<evidence type="ECO:0000313" key="1">
    <source>
        <dbReference type="EMBL" id="MPM64515.1"/>
    </source>
</evidence>